<evidence type="ECO:0000313" key="2">
    <source>
        <dbReference type="EMBL" id="ROR72173.1"/>
    </source>
</evidence>
<protein>
    <submittedName>
        <fullName evidence="2">Uncharacterized protein</fullName>
    </submittedName>
</protein>
<organism evidence="2 3">
    <name type="scientific">Bogoriella caseilytica</name>
    <dbReference type="NCBI Taxonomy" id="56055"/>
    <lineage>
        <taxon>Bacteria</taxon>
        <taxon>Bacillati</taxon>
        <taxon>Actinomycetota</taxon>
        <taxon>Actinomycetes</taxon>
        <taxon>Micrococcales</taxon>
        <taxon>Bogoriellaceae</taxon>
        <taxon>Bogoriella</taxon>
    </lineage>
</organism>
<keyword evidence="1" id="KW-0812">Transmembrane</keyword>
<keyword evidence="3" id="KW-1185">Reference proteome</keyword>
<keyword evidence="1" id="KW-0472">Membrane</keyword>
<feature type="transmembrane region" description="Helical" evidence="1">
    <location>
        <begin position="34"/>
        <end position="53"/>
    </location>
</feature>
<evidence type="ECO:0000313" key="3">
    <source>
        <dbReference type="Proteomes" id="UP000280668"/>
    </source>
</evidence>
<sequence>MPARLRWLPVVAPVLGMLTMAVLLVHGFAISDELPVPSVVVTIMPAFVLALMVGNPPREHPRRWVLQASPPAAMGLVVATTLFGLTLVDSPAWWIGGAVVSTVPFLVVALASPTPKT</sequence>
<gene>
    <name evidence="2" type="ORF">EDD31_0521</name>
</gene>
<proteinExistence type="predicted"/>
<reference evidence="2 3" key="1">
    <citation type="submission" date="2018-11" db="EMBL/GenBank/DDBJ databases">
        <title>Sequencing the genomes of 1000 actinobacteria strains.</title>
        <authorList>
            <person name="Klenk H.-P."/>
        </authorList>
    </citation>
    <scope>NUCLEOTIDE SEQUENCE [LARGE SCALE GENOMIC DNA]</scope>
    <source>
        <strain evidence="2 3">DSM 11294</strain>
    </source>
</reference>
<dbReference type="EMBL" id="RKHK01000001">
    <property type="protein sequence ID" value="ROR72173.1"/>
    <property type="molecule type" value="Genomic_DNA"/>
</dbReference>
<name>A0A3N2BA71_9MICO</name>
<accession>A0A3N2BA71</accession>
<keyword evidence="1" id="KW-1133">Transmembrane helix</keyword>
<dbReference type="AlphaFoldDB" id="A0A3N2BA71"/>
<feature type="transmembrane region" description="Helical" evidence="1">
    <location>
        <begin position="65"/>
        <end position="86"/>
    </location>
</feature>
<feature type="transmembrane region" description="Helical" evidence="1">
    <location>
        <begin position="92"/>
        <end position="111"/>
    </location>
</feature>
<feature type="transmembrane region" description="Helical" evidence="1">
    <location>
        <begin position="7"/>
        <end position="28"/>
    </location>
</feature>
<dbReference type="Proteomes" id="UP000280668">
    <property type="component" value="Unassembled WGS sequence"/>
</dbReference>
<comment type="caution">
    <text evidence="2">The sequence shown here is derived from an EMBL/GenBank/DDBJ whole genome shotgun (WGS) entry which is preliminary data.</text>
</comment>
<evidence type="ECO:0000256" key="1">
    <source>
        <dbReference type="SAM" id="Phobius"/>
    </source>
</evidence>